<dbReference type="EMBL" id="CP036263">
    <property type="protein sequence ID" value="QDT01139.1"/>
    <property type="molecule type" value="Genomic_DNA"/>
</dbReference>
<dbReference type="RefSeq" id="WP_145063116.1">
    <property type="nucleotide sequence ID" value="NZ_CP036263.1"/>
</dbReference>
<dbReference type="AlphaFoldDB" id="A0A517N1X6"/>
<reference evidence="1 2" key="1">
    <citation type="submission" date="2019-02" db="EMBL/GenBank/DDBJ databases">
        <title>Deep-cultivation of Planctomycetes and their phenomic and genomic characterization uncovers novel biology.</title>
        <authorList>
            <person name="Wiegand S."/>
            <person name="Jogler M."/>
            <person name="Boedeker C."/>
            <person name="Pinto D."/>
            <person name="Vollmers J."/>
            <person name="Rivas-Marin E."/>
            <person name="Kohn T."/>
            <person name="Peeters S.H."/>
            <person name="Heuer A."/>
            <person name="Rast P."/>
            <person name="Oberbeckmann S."/>
            <person name="Bunk B."/>
            <person name="Jeske O."/>
            <person name="Meyerdierks A."/>
            <person name="Storesund J.E."/>
            <person name="Kallscheuer N."/>
            <person name="Luecker S."/>
            <person name="Lage O.M."/>
            <person name="Pohl T."/>
            <person name="Merkel B.J."/>
            <person name="Hornburger P."/>
            <person name="Mueller R.-W."/>
            <person name="Bruemmer F."/>
            <person name="Labrenz M."/>
            <person name="Spormann A.M."/>
            <person name="Op den Camp H."/>
            <person name="Overmann J."/>
            <person name="Amann R."/>
            <person name="Jetten M.S.M."/>
            <person name="Mascher T."/>
            <person name="Medema M.H."/>
            <person name="Devos D.P."/>
            <person name="Kaster A.-K."/>
            <person name="Ovreas L."/>
            <person name="Rohde M."/>
            <person name="Galperin M.Y."/>
            <person name="Jogler C."/>
        </authorList>
    </citation>
    <scope>NUCLEOTIDE SEQUENCE [LARGE SCALE GENOMIC DNA]</scope>
    <source>
        <strain evidence="1 2">HG15A2</strain>
    </source>
</reference>
<organism evidence="1 2">
    <name type="scientific">Adhaeretor mobilis</name>
    <dbReference type="NCBI Taxonomy" id="1930276"/>
    <lineage>
        <taxon>Bacteria</taxon>
        <taxon>Pseudomonadati</taxon>
        <taxon>Planctomycetota</taxon>
        <taxon>Planctomycetia</taxon>
        <taxon>Pirellulales</taxon>
        <taxon>Lacipirellulaceae</taxon>
        <taxon>Adhaeretor</taxon>
    </lineage>
</organism>
<proteinExistence type="predicted"/>
<dbReference type="KEGG" id="amob:HG15A2_44810"/>
<dbReference type="OrthoDB" id="286240at2"/>
<dbReference type="Proteomes" id="UP000319852">
    <property type="component" value="Chromosome"/>
</dbReference>
<name>A0A517N1X6_9BACT</name>
<dbReference type="NCBIfam" id="TIGR02574">
    <property type="entry name" value="stabl_TIGR02574"/>
    <property type="match status" value="1"/>
</dbReference>
<gene>
    <name evidence="1" type="ORF">HG15A2_44810</name>
</gene>
<evidence type="ECO:0000313" key="2">
    <source>
        <dbReference type="Proteomes" id="UP000319852"/>
    </source>
</evidence>
<accession>A0A517N1X6</accession>
<evidence type="ECO:0000313" key="1">
    <source>
        <dbReference type="EMBL" id="QDT01139.1"/>
    </source>
</evidence>
<sequence>MPESLTNYDALVTAALALPANDRMRLIDTLVDAVPEDQATELHPDWLPVLEQRDQELAEGRVKGEDWEKVRSRLFKRAGLSSEG</sequence>
<protein>
    <submittedName>
        <fullName evidence="1">Addiction module component</fullName>
    </submittedName>
</protein>
<keyword evidence="2" id="KW-1185">Reference proteome</keyword>
<dbReference type="Pfam" id="PF09720">
    <property type="entry name" value="Unstab_antitox"/>
    <property type="match status" value="1"/>
</dbReference>
<dbReference type="InterPro" id="IPR013406">
    <property type="entry name" value="CHP02574_addiction_mod"/>
</dbReference>